<dbReference type="GO" id="GO:0009307">
    <property type="term" value="P:DNA restriction-modification system"/>
    <property type="evidence" value="ECO:0007669"/>
    <property type="project" value="UniProtKB-KW"/>
</dbReference>
<feature type="domain" description="Type I restriction modification DNA specificity" evidence="6">
    <location>
        <begin position="341"/>
        <end position="468"/>
    </location>
</feature>
<dbReference type="CDD" id="cd17283">
    <property type="entry name" value="RMtype1_S_Hpy180ORF7835P_TRD2-CR2_like"/>
    <property type="match status" value="1"/>
</dbReference>
<keyword evidence="7" id="KW-0540">Nuclease</keyword>
<keyword evidence="2" id="KW-0680">Restriction system</keyword>
<dbReference type="EMBL" id="JAHHHD010000087">
    <property type="protein sequence ID" value="MBW4662579.1"/>
    <property type="molecule type" value="Genomic_DNA"/>
</dbReference>
<name>A0A951QHA0_9CYAN</name>
<dbReference type="CDD" id="cd17253">
    <property type="entry name" value="RMtype1_S_Eco933I-TRD2-CR2_like"/>
    <property type="match status" value="1"/>
</dbReference>
<dbReference type="GO" id="GO:0016787">
    <property type="term" value="F:hydrolase activity"/>
    <property type="evidence" value="ECO:0007669"/>
    <property type="project" value="UniProtKB-KW"/>
</dbReference>
<comment type="caution">
    <text evidence="7">The sequence shown here is derived from an EMBL/GenBank/DDBJ whole genome shotgun (WGS) entry which is preliminary data.</text>
</comment>
<dbReference type="Gene3D" id="3.90.220.20">
    <property type="entry name" value="DNA methylase specificity domains"/>
    <property type="match status" value="2"/>
</dbReference>
<evidence type="ECO:0000256" key="1">
    <source>
        <dbReference type="ARBA" id="ARBA00010923"/>
    </source>
</evidence>
<dbReference type="GO" id="GO:0004519">
    <property type="term" value="F:endonuclease activity"/>
    <property type="evidence" value="ECO:0007669"/>
    <property type="project" value="UniProtKB-KW"/>
</dbReference>
<evidence type="ECO:0000256" key="3">
    <source>
        <dbReference type="ARBA" id="ARBA00023125"/>
    </source>
</evidence>
<dbReference type="InterPro" id="IPR051212">
    <property type="entry name" value="Type-I_RE_S_subunit"/>
</dbReference>
<dbReference type="Pfam" id="PF01420">
    <property type="entry name" value="Methylase_S"/>
    <property type="match status" value="2"/>
</dbReference>
<accession>A0A951QHA0</accession>
<organism evidence="7 8">
    <name type="scientific">Drouetiella hepatica Uher 2000/2452</name>
    <dbReference type="NCBI Taxonomy" id="904376"/>
    <lineage>
        <taxon>Bacteria</taxon>
        <taxon>Bacillati</taxon>
        <taxon>Cyanobacteriota</taxon>
        <taxon>Cyanophyceae</taxon>
        <taxon>Oculatellales</taxon>
        <taxon>Oculatellaceae</taxon>
        <taxon>Drouetiella</taxon>
    </lineage>
</organism>
<feature type="domain" description="Type I restriction modification DNA specificity" evidence="6">
    <location>
        <begin position="12"/>
        <end position="177"/>
    </location>
</feature>
<dbReference type="InterPro" id="IPR044946">
    <property type="entry name" value="Restrct_endonuc_typeI_TRD_sf"/>
</dbReference>
<evidence type="ECO:0000313" key="8">
    <source>
        <dbReference type="Proteomes" id="UP000757435"/>
    </source>
</evidence>
<protein>
    <submittedName>
        <fullName evidence="7">Restriction endonuclease subunit S</fullName>
        <ecNumber evidence="7">3.1.21.-</ecNumber>
    </submittedName>
</protein>
<dbReference type="SUPFAM" id="SSF116734">
    <property type="entry name" value="DNA methylase specificity domain"/>
    <property type="match status" value="2"/>
</dbReference>
<sequence>MTKGNREVRELPKGWLLTKLGQVCEVVRGGSPRPMGDPKYFSGSIPFIKIADITKIKGKTIFDAETKVNEEGSKKSRLLPRGSLILSNSGTVCIPKFLGAEACIHDGFVSFLGLPNEISKEFLFYYFQYLRPYVVQKHKQGITQVNLNIEIVSDFDLELPPTNEQNRIVEKIEELFSDVDQGVESLKTAQKQLKVYRQAVLKWAFEGKLTEEWRKRQSTLKTGEALLAQIKAERENRYQQQLADWERAVKEWEAIGKVGKKPTKPSKPKELMPLTQLELAELPELPIGWCWASVEQLGYVQLGRQRSPQNRSKDFPTKYIRAANITENGFDLTDVLDMEFKPHEFQQYQLKSGDILLSEASGSPEQVGKPAVWRNQIPNCCFQNTVIRFRPTYLSSEYFLLIFKNLYSNGIFSNIASGVGINHLSANKFSAIPIPLAPLEEQEQIVQEIESRLSICDQLEATLIENLQKAEALRQSILKQAFEGKLVPQDPNDEPAETLLEQIRAEKSVNKNPSRKPRKTQDAQIQLDLATDN</sequence>
<keyword evidence="3" id="KW-0238">DNA-binding</keyword>
<dbReference type="PANTHER" id="PTHR43140:SF1">
    <property type="entry name" value="TYPE I RESTRICTION ENZYME ECOKI SPECIFICITY SUBUNIT"/>
    <property type="match status" value="1"/>
</dbReference>
<comment type="subunit">
    <text evidence="4">The methyltransferase is composed of M and S polypeptides.</text>
</comment>
<keyword evidence="7" id="KW-0255">Endonuclease</keyword>
<comment type="similarity">
    <text evidence="1">Belongs to the type-I restriction system S methylase family.</text>
</comment>
<keyword evidence="7" id="KW-0378">Hydrolase</keyword>
<dbReference type="EC" id="3.1.21.-" evidence="7"/>
<proteinExistence type="inferred from homology"/>
<evidence type="ECO:0000256" key="4">
    <source>
        <dbReference type="ARBA" id="ARBA00038652"/>
    </source>
</evidence>
<evidence type="ECO:0000259" key="6">
    <source>
        <dbReference type="Pfam" id="PF01420"/>
    </source>
</evidence>
<feature type="region of interest" description="Disordered" evidence="5">
    <location>
        <begin position="505"/>
        <end position="533"/>
    </location>
</feature>
<reference evidence="7" key="2">
    <citation type="journal article" date="2022" name="Microbiol. Resour. Announc.">
        <title>Metagenome Sequencing to Explore Phylogenomics of Terrestrial Cyanobacteria.</title>
        <authorList>
            <person name="Ward R.D."/>
            <person name="Stajich J.E."/>
            <person name="Johansen J.R."/>
            <person name="Huntemann M."/>
            <person name="Clum A."/>
            <person name="Foster B."/>
            <person name="Foster B."/>
            <person name="Roux S."/>
            <person name="Palaniappan K."/>
            <person name="Varghese N."/>
            <person name="Mukherjee S."/>
            <person name="Reddy T.B.K."/>
            <person name="Daum C."/>
            <person name="Copeland A."/>
            <person name="Chen I.A."/>
            <person name="Ivanova N.N."/>
            <person name="Kyrpides N.C."/>
            <person name="Shapiro N."/>
            <person name="Eloe-Fadrosh E.A."/>
            <person name="Pietrasiak N."/>
        </authorList>
    </citation>
    <scope>NUCLEOTIDE SEQUENCE</scope>
    <source>
        <strain evidence="7">UHER 2000/2452</strain>
    </source>
</reference>
<dbReference type="PANTHER" id="PTHR43140">
    <property type="entry name" value="TYPE-1 RESTRICTION ENZYME ECOKI SPECIFICITY PROTEIN"/>
    <property type="match status" value="1"/>
</dbReference>
<evidence type="ECO:0000256" key="5">
    <source>
        <dbReference type="SAM" id="MobiDB-lite"/>
    </source>
</evidence>
<dbReference type="InterPro" id="IPR000055">
    <property type="entry name" value="Restrct_endonuc_typeI_TRD"/>
</dbReference>
<reference evidence="7" key="1">
    <citation type="submission" date="2021-05" db="EMBL/GenBank/DDBJ databases">
        <authorList>
            <person name="Pietrasiak N."/>
            <person name="Ward R."/>
            <person name="Stajich J.E."/>
            <person name="Kurbessoian T."/>
        </authorList>
    </citation>
    <scope>NUCLEOTIDE SEQUENCE</scope>
    <source>
        <strain evidence="7">UHER 2000/2452</strain>
    </source>
</reference>
<evidence type="ECO:0000313" key="7">
    <source>
        <dbReference type="EMBL" id="MBW4662579.1"/>
    </source>
</evidence>
<dbReference type="AlphaFoldDB" id="A0A951QHA0"/>
<gene>
    <name evidence="7" type="ORF">KME15_28390</name>
</gene>
<dbReference type="Proteomes" id="UP000757435">
    <property type="component" value="Unassembled WGS sequence"/>
</dbReference>
<dbReference type="GO" id="GO:0003677">
    <property type="term" value="F:DNA binding"/>
    <property type="evidence" value="ECO:0007669"/>
    <property type="project" value="UniProtKB-KW"/>
</dbReference>
<evidence type="ECO:0000256" key="2">
    <source>
        <dbReference type="ARBA" id="ARBA00022747"/>
    </source>
</evidence>
<dbReference type="Gene3D" id="1.10.287.1120">
    <property type="entry name" value="Bipartite methylase S protein"/>
    <property type="match status" value="1"/>
</dbReference>